<dbReference type="Gene3D" id="3.40.50.150">
    <property type="entry name" value="Vaccinia Virus protein VP39"/>
    <property type="match status" value="1"/>
</dbReference>
<evidence type="ECO:0000313" key="2">
    <source>
        <dbReference type="Proteomes" id="UP001337681"/>
    </source>
</evidence>
<proteinExistence type="predicted"/>
<evidence type="ECO:0000313" key="1">
    <source>
        <dbReference type="EMBL" id="MEE1884346.1"/>
    </source>
</evidence>
<dbReference type="SUPFAM" id="SSF53335">
    <property type="entry name" value="S-adenosyl-L-methionine-dependent methyltransferases"/>
    <property type="match status" value="1"/>
</dbReference>
<reference evidence="1 2" key="1">
    <citation type="submission" date="2024-01" db="EMBL/GenBank/DDBJ databases">
        <title>Pedobacter sp. nov., isolated from oil-contaminated soil.</title>
        <authorList>
            <person name="Le N.T.T."/>
        </authorList>
    </citation>
    <scope>NUCLEOTIDE SEQUENCE [LARGE SCALE GENOMIC DNA]</scope>
    <source>
        <strain evidence="1 2">VNH31</strain>
    </source>
</reference>
<keyword evidence="1" id="KW-0808">Transferase</keyword>
<dbReference type="Pfam" id="PF13489">
    <property type="entry name" value="Methyltransf_23"/>
    <property type="match status" value="1"/>
</dbReference>
<sequence length="228" mass="26245">MDIYGIALKDFFEGAPKETVWLHNTYDEPETMPIDVFFRSIEDMPELELIAMQNCRGKVLDVGAGVGSHALILQERPDLNVTALDSSHEACVIMRKRGVKNVIETIFPDKSLGKFDTLLFLMNGIGLTGTIKNLKKFLQEARNYLNEGGQLLFDSSDIAYLYDQGIELPIAHYYGEVQYCYEYKFQKGNWFKWLFIDKNTLKKLAEETGWHFNLLYEDGNDQYLVSLK</sequence>
<accession>A0ABU7GZD2</accession>
<dbReference type="EMBL" id="JAZDQU010000001">
    <property type="protein sequence ID" value="MEE1884346.1"/>
    <property type="molecule type" value="Genomic_DNA"/>
</dbReference>
<keyword evidence="1" id="KW-0489">Methyltransferase</keyword>
<dbReference type="GO" id="GO:0032259">
    <property type="term" value="P:methylation"/>
    <property type="evidence" value="ECO:0007669"/>
    <property type="project" value="UniProtKB-KW"/>
</dbReference>
<gene>
    <name evidence="1" type="ORF">VRU49_02825</name>
</gene>
<comment type="caution">
    <text evidence="1">The sequence shown here is derived from an EMBL/GenBank/DDBJ whole genome shotgun (WGS) entry which is preliminary data.</text>
</comment>
<dbReference type="CDD" id="cd02440">
    <property type="entry name" value="AdoMet_MTases"/>
    <property type="match status" value="1"/>
</dbReference>
<organism evidence="1 2">
    <name type="scientific">Pedobacter flavus</name>
    <dbReference type="NCBI Taxonomy" id="3113906"/>
    <lineage>
        <taxon>Bacteria</taxon>
        <taxon>Pseudomonadati</taxon>
        <taxon>Bacteroidota</taxon>
        <taxon>Sphingobacteriia</taxon>
        <taxon>Sphingobacteriales</taxon>
        <taxon>Sphingobacteriaceae</taxon>
        <taxon>Pedobacter</taxon>
    </lineage>
</organism>
<protein>
    <submittedName>
        <fullName evidence="1">Class I SAM-dependent methyltransferase</fullName>
        <ecNumber evidence="1">2.1.-.-</ecNumber>
    </submittedName>
</protein>
<dbReference type="InterPro" id="IPR029063">
    <property type="entry name" value="SAM-dependent_MTases_sf"/>
</dbReference>
<keyword evidence="2" id="KW-1185">Reference proteome</keyword>
<name>A0ABU7GZD2_9SPHI</name>
<dbReference type="EC" id="2.1.-.-" evidence="1"/>
<dbReference type="RefSeq" id="WP_330145263.1">
    <property type="nucleotide sequence ID" value="NZ_JAZDQU010000001.1"/>
</dbReference>
<dbReference type="Proteomes" id="UP001337681">
    <property type="component" value="Unassembled WGS sequence"/>
</dbReference>
<dbReference type="GO" id="GO:0008168">
    <property type="term" value="F:methyltransferase activity"/>
    <property type="evidence" value="ECO:0007669"/>
    <property type="project" value="UniProtKB-KW"/>
</dbReference>